<dbReference type="AlphaFoldDB" id="A0A101XQC6"/>
<evidence type="ECO:0000256" key="5">
    <source>
        <dbReference type="HAMAP-Rule" id="MF_00014"/>
    </source>
</evidence>
<reference evidence="8 9" key="1">
    <citation type="submission" date="2015-12" db="EMBL/GenBank/DDBJ databases">
        <title>Draft genome sequence of Acidibacillus ferrooxidans ITV001, isolated from a chalcopyrite acid mine drainage site in Brazil.</title>
        <authorList>
            <person name="Dall'Agnol H."/>
            <person name="Nancucheo I."/>
            <person name="Johnson B."/>
            <person name="Oliveira R."/>
            <person name="Leite L."/>
            <person name="Pylro V."/>
            <person name="Nunes G.L."/>
            <person name="Tzotzos G."/>
            <person name="Fernandes G.R."/>
            <person name="Dutra J."/>
            <person name="Orellana S.C."/>
            <person name="Oliveira G."/>
        </authorList>
    </citation>
    <scope>NUCLEOTIDE SEQUENCE [LARGE SCALE GENOMIC DNA]</scope>
    <source>
        <strain evidence="9">ITV01</strain>
    </source>
</reference>
<dbReference type="GO" id="GO:0042274">
    <property type="term" value="P:ribosomal small subunit biogenesis"/>
    <property type="evidence" value="ECO:0007669"/>
    <property type="project" value="UniProtKB-UniRule"/>
</dbReference>
<dbReference type="InterPro" id="IPR009000">
    <property type="entry name" value="Transl_B-barrel_sf"/>
</dbReference>
<evidence type="ECO:0000256" key="1">
    <source>
        <dbReference type="ARBA" id="ARBA00022490"/>
    </source>
</evidence>
<comment type="subunit">
    <text evidence="5">Binds ribosomal protein uS19.</text>
</comment>
<dbReference type="NCBIfam" id="TIGR02273">
    <property type="entry name" value="16S_RimM"/>
    <property type="match status" value="1"/>
</dbReference>
<dbReference type="Proteomes" id="UP000053557">
    <property type="component" value="Unassembled WGS sequence"/>
</dbReference>
<dbReference type="GO" id="GO:0006364">
    <property type="term" value="P:rRNA processing"/>
    <property type="evidence" value="ECO:0007669"/>
    <property type="project" value="UniProtKB-UniRule"/>
</dbReference>
<dbReference type="InterPro" id="IPR002676">
    <property type="entry name" value="RimM_N"/>
</dbReference>
<organism evidence="8 9">
    <name type="scientific">Ferroacidibacillus organovorans</name>
    <dbReference type="NCBI Taxonomy" id="1765683"/>
    <lineage>
        <taxon>Bacteria</taxon>
        <taxon>Bacillati</taxon>
        <taxon>Bacillota</taxon>
        <taxon>Bacilli</taxon>
        <taxon>Bacillales</taxon>
        <taxon>Alicyclobacillaceae</taxon>
        <taxon>Ferroacidibacillus</taxon>
    </lineage>
</organism>
<dbReference type="GO" id="GO:0043022">
    <property type="term" value="F:ribosome binding"/>
    <property type="evidence" value="ECO:0007669"/>
    <property type="project" value="InterPro"/>
</dbReference>
<proteinExistence type="inferred from homology"/>
<dbReference type="InterPro" id="IPR011033">
    <property type="entry name" value="PRC_barrel-like_sf"/>
</dbReference>
<dbReference type="Gene3D" id="2.30.30.240">
    <property type="entry name" value="PRC-barrel domain"/>
    <property type="match status" value="1"/>
</dbReference>
<evidence type="ECO:0000259" key="7">
    <source>
        <dbReference type="Pfam" id="PF05239"/>
    </source>
</evidence>
<comment type="caution">
    <text evidence="8">The sequence shown here is derived from an EMBL/GenBank/DDBJ whole genome shotgun (WGS) entry which is preliminary data.</text>
</comment>
<dbReference type="GO" id="GO:0005737">
    <property type="term" value="C:cytoplasm"/>
    <property type="evidence" value="ECO:0007669"/>
    <property type="project" value="UniProtKB-SubCell"/>
</dbReference>
<protein>
    <recommendedName>
        <fullName evidence="5">Ribosome maturation factor RimM</fullName>
    </recommendedName>
</protein>
<dbReference type="InterPro" id="IPR036976">
    <property type="entry name" value="RimM_N_sf"/>
</dbReference>
<evidence type="ECO:0000313" key="8">
    <source>
        <dbReference type="EMBL" id="KUO95618.1"/>
    </source>
</evidence>
<dbReference type="SUPFAM" id="SSF50447">
    <property type="entry name" value="Translation proteins"/>
    <property type="match status" value="1"/>
</dbReference>
<keyword evidence="3 5" id="KW-0698">rRNA processing</keyword>
<feature type="domain" description="RimM N-terminal" evidence="6">
    <location>
        <begin position="15"/>
        <end position="101"/>
    </location>
</feature>
<dbReference type="EMBL" id="LPVJ01000048">
    <property type="protein sequence ID" value="KUO95618.1"/>
    <property type="molecule type" value="Genomic_DNA"/>
</dbReference>
<evidence type="ECO:0000256" key="4">
    <source>
        <dbReference type="ARBA" id="ARBA00023186"/>
    </source>
</evidence>
<evidence type="ECO:0000256" key="2">
    <source>
        <dbReference type="ARBA" id="ARBA00022517"/>
    </source>
</evidence>
<dbReference type="SUPFAM" id="SSF50346">
    <property type="entry name" value="PRC-barrel domain"/>
    <property type="match status" value="1"/>
</dbReference>
<evidence type="ECO:0000259" key="6">
    <source>
        <dbReference type="Pfam" id="PF01782"/>
    </source>
</evidence>
<comment type="function">
    <text evidence="5">An accessory protein needed during the final step in the assembly of 30S ribosomal subunit, possibly for assembly of the head region. Essential for efficient processing of 16S rRNA. May be needed both before and after RbfA during the maturation of 16S rRNA. It has affinity for free ribosomal 30S subunits but not for 70S ribosomes.</text>
</comment>
<gene>
    <name evidence="5" type="primary">rimM</name>
    <name evidence="8" type="ORF">ATW55_07035</name>
</gene>
<dbReference type="Pfam" id="PF05239">
    <property type="entry name" value="PRC"/>
    <property type="match status" value="1"/>
</dbReference>
<comment type="subcellular location">
    <subcellularLocation>
        <location evidence="5">Cytoplasm</location>
    </subcellularLocation>
</comment>
<accession>A0A101XQC6</accession>
<dbReference type="InterPro" id="IPR027275">
    <property type="entry name" value="PRC-brl_dom"/>
</dbReference>
<name>A0A101XQC6_9BACL</name>
<evidence type="ECO:0000313" key="9">
    <source>
        <dbReference type="Proteomes" id="UP000053557"/>
    </source>
</evidence>
<keyword evidence="9" id="KW-1185">Reference proteome</keyword>
<dbReference type="InterPro" id="IPR011961">
    <property type="entry name" value="RimM"/>
</dbReference>
<dbReference type="HAMAP" id="MF_00014">
    <property type="entry name" value="Ribosome_mat_RimM"/>
    <property type="match status" value="1"/>
</dbReference>
<dbReference type="PANTHER" id="PTHR33692:SF1">
    <property type="entry name" value="RIBOSOME MATURATION FACTOR RIMM"/>
    <property type="match status" value="1"/>
</dbReference>
<dbReference type="Pfam" id="PF01782">
    <property type="entry name" value="RimM"/>
    <property type="match status" value="1"/>
</dbReference>
<keyword evidence="2 5" id="KW-0690">Ribosome biogenesis</keyword>
<keyword evidence="4 5" id="KW-0143">Chaperone</keyword>
<dbReference type="GO" id="GO:0005840">
    <property type="term" value="C:ribosome"/>
    <property type="evidence" value="ECO:0007669"/>
    <property type="project" value="InterPro"/>
</dbReference>
<evidence type="ECO:0000256" key="3">
    <source>
        <dbReference type="ARBA" id="ARBA00022552"/>
    </source>
</evidence>
<dbReference type="Gene3D" id="2.40.30.60">
    <property type="entry name" value="RimM"/>
    <property type="match status" value="1"/>
</dbReference>
<sequence length="185" mass="20657">MDHSVTETGEKMIAVGLIHGTHGLKGELKVESRTDFPDLRFVPGSRLFLFKKDVQNEEAAIPVVVETASVYKRGYLLSFVGYRSIAAVETWQGGSLRVPESEMPALPEGEYYIRDLLDCHVYDEMDNRIGVITNVLTPGANDVYEVKTDAGKLLLIPAIKECILSVETDKKRMRIHVMPGLFDES</sequence>
<comment type="similarity">
    <text evidence="5">Belongs to the RimM family.</text>
</comment>
<feature type="domain" description="PRC-barrel" evidence="7">
    <location>
        <begin position="108"/>
        <end position="180"/>
    </location>
</feature>
<comment type="domain">
    <text evidence="5">The PRC barrel domain binds ribosomal protein uS19.</text>
</comment>
<dbReference type="OrthoDB" id="9810331at2"/>
<dbReference type="PANTHER" id="PTHR33692">
    <property type="entry name" value="RIBOSOME MATURATION FACTOR RIMM"/>
    <property type="match status" value="1"/>
</dbReference>
<keyword evidence="1 5" id="KW-0963">Cytoplasm</keyword>